<keyword evidence="1" id="KW-0812">Transmembrane</keyword>
<keyword evidence="1" id="KW-0472">Membrane</keyword>
<protein>
    <submittedName>
        <fullName evidence="2">Uncharacterized protein</fullName>
    </submittedName>
</protein>
<keyword evidence="1" id="KW-1133">Transmembrane helix</keyword>
<evidence type="ECO:0000313" key="2">
    <source>
        <dbReference type="EMBL" id="JAH82918.1"/>
    </source>
</evidence>
<evidence type="ECO:0000256" key="1">
    <source>
        <dbReference type="SAM" id="Phobius"/>
    </source>
</evidence>
<dbReference type="EMBL" id="GBXM01025659">
    <property type="protein sequence ID" value="JAH82918.1"/>
    <property type="molecule type" value="Transcribed_RNA"/>
</dbReference>
<reference evidence="2" key="1">
    <citation type="submission" date="2014-11" db="EMBL/GenBank/DDBJ databases">
        <authorList>
            <person name="Amaro Gonzalez C."/>
        </authorList>
    </citation>
    <scope>NUCLEOTIDE SEQUENCE</scope>
</reference>
<reference evidence="2" key="2">
    <citation type="journal article" date="2015" name="Fish Shellfish Immunol.">
        <title>Early steps in the European eel (Anguilla anguilla)-Vibrio vulnificus interaction in the gills: Role of the RtxA13 toxin.</title>
        <authorList>
            <person name="Callol A."/>
            <person name="Pajuelo D."/>
            <person name="Ebbesson L."/>
            <person name="Teles M."/>
            <person name="MacKenzie S."/>
            <person name="Amaro C."/>
        </authorList>
    </citation>
    <scope>NUCLEOTIDE SEQUENCE</scope>
</reference>
<sequence>MACSAVCDHMSVLWSSPDRFILSLTAVFVMHVCFVLCVLLC</sequence>
<dbReference type="AlphaFoldDB" id="A0A0E9W0B2"/>
<feature type="transmembrane region" description="Helical" evidence="1">
    <location>
        <begin position="20"/>
        <end position="40"/>
    </location>
</feature>
<name>A0A0E9W0B2_ANGAN</name>
<organism evidence="2">
    <name type="scientific">Anguilla anguilla</name>
    <name type="common">European freshwater eel</name>
    <name type="synonym">Muraena anguilla</name>
    <dbReference type="NCBI Taxonomy" id="7936"/>
    <lineage>
        <taxon>Eukaryota</taxon>
        <taxon>Metazoa</taxon>
        <taxon>Chordata</taxon>
        <taxon>Craniata</taxon>
        <taxon>Vertebrata</taxon>
        <taxon>Euteleostomi</taxon>
        <taxon>Actinopterygii</taxon>
        <taxon>Neopterygii</taxon>
        <taxon>Teleostei</taxon>
        <taxon>Anguilliformes</taxon>
        <taxon>Anguillidae</taxon>
        <taxon>Anguilla</taxon>
    </lineage>
</organism>
<proteinExistence type="predicted"/>
<accession>A0A0E9W0B2</accession>